<dbReference type="EMBL" id="MVHF01000015">
    <property type="protein sequence ID" value="ORA34549.1"/>
    <property type="molecule type" value="Genomic_DNA"/>
</dbReference>
<dbReference type="AlphaFoldDB" id="A0A1X0AX21"/>
<reference evidence="1 2" key="1">
    <citation type="submission" date="2017-02" db="EMBL/GenBank/DDBJ databases">
        <title>The new phylogeny of genus Mycobacterium.</title>
        <authorList>
            <person name="Tortoli E."/>
            <person name="Trovato A."/>
            <person name="Cirillo D.M."/>
        </authorList>
    </citation>
    <scope>NUCLEOTIDE SEQUENCE [LARGE SCALE GENOMIC DNA]</scope>
    <source>
        <strain evidence="1 2">RW6</strain>
    </source>
</reference>
<gene>
    <name evidence="1" type="ORF">BST13_16135</name>
</gene>
<dbReference type="Proteomes" id="UP000192448">
    <property type="component" value="Unassembled WGS sequence"/>
</dbReference>
<protein>
    <submittedName>
        <fullName evidence="1">Uncharacterized protein</fullName>
    </submittedName>
</protein>
<accession>A0A1X0AX21</accession>
<comment type="caution">
    <text evidence="1">The sequence shown here is derived from an EMBL/GenBank/DDBJ whole genome shotgun (WGS) entry which is preliminary data.</text>
</comment>
<organism evidence="1 2">
    <name type="scientific">Mycobacterium aquaticum</name>
    <dbReference type="NCBI Taxonomy" id="1927124"/>
    <lineage>
        <taxon>Bacteria</taxon>
        <taxon>Bacillati</taxon>
        <taxon>Actinomycetota</taxon>
        <taxon>Actinomycetes</taxon>
        <taxon>Mycobacteriales</taxon>
        <taxon>Mycobacteriaceae</taxon>
        <taxon>Mycobacterium</taxon>
    </lineage>
</organism>
<name>A0A1X0AX21_9MYCO</name>
<proteinExistence type="predicted"/>
<keyword evidence="2" id="KW-1185">Reference proteome</keyword>
<sequence length="127" mass="13593">MPLRESISSIRAIKVAREAVVECRVQTVLRRAAGRPLPGLPVVSVPNVVSRAALGAAEAFLTRVCRLASELVPVMTVIIRLLVGEVGALHPIQGRANNDDGERQSGWFHLPVGVGRFLIERQGGIVG</sequence>
<evidence type="ECO:0000313" key="2">
    <source>
        <dbReference type="Proteomes" id="UP000192448"/>
    </source>
</evidence>
<evidence type="ECO:0000313" key="1">
    <source>
        <dbReference type="EMBL" id="ORA34549.1"/>
    </source>
</evidence>